<dbReference type="Proteomes" id="UP001281614">
    <property type="component" value="Unassembled WGS sequence"/>
</dbReference>
<evidence type="ECO:0000313" key="3">
    <source>
        <dbReference type="Proteomes" id="UP001281614"/>
    </source>
</evidence>
<evidence type="ECO:0000313" key="2">
    <source>
        <dbReference type="EMBL" id="KAK2767269.1"/>
    </source>
</evidence>
<reference evidence="2" key="1">
    <citation type="submission" date="2023-02" db="EMBL/GenBank/DDBJ databases">
        <title>Colletotrichum kahawae CIFC_Que2 genome sequencing and assembly.</title>
        <authorList>
            <person name="Baroncelli R."/>
        </authorList>
    </citation>
    <scope>NUCLEOTIDE SEQUENCE</scope>
    <source>
        <strain evidence="2">CIFC_Que2</strain>
    </source>
</reference>
<proteinExistence type="predicted"/>
<comment type="caution">
    <text evidence="2">The sequence shown here is derived from an EMBL/GenBank/DDBJ whole genome shotgun (WGS) entry which is preliminary data.</text>
</comment>
<keyword evidence="3" id="KW-1185">Reference proteome</keyword>
<dbReference type="AlphaFoldDB" id="A0AAD9YJ60"/>
<sequence length="660" mass="75937">MAQGAEWPHPYKKYSLFKTLDPIRPRIKEEREGRRRKLEEEALKKDSDEAPDALDLSQESALTMSEKFWPQIEMEARRYRTGRQLNLYSYTTVDPHGTTKYLPNDLPDDLTPGWVRGFDPTNLPPTPDLILEVFEGLSWGIKKCNQITVCRIATNLENHHDPNVQGPREGQQWPDLVVCKAFDPPFYPILEGRGLDKAAEAALSREAGAYRYLYSNNMTGLPHPTPEFYGTYVAVFDLGLEDNNLIDLGLEDKHQTYRCVPVILMEHVEGFSMENLCTRHNTTNELIPRDLRPIFHYDANGSPVTLALHKQNRKEVMRQVLDGLVKMLHVGLEFGGIEARQIMITIKNGQHDLEVPRAVVLDYTMSDIWCMTHAGKTDRHRLHDLQKLPKPVHPMQIFDFEELNNTIGFWPSSYCYETTNDNEAREAEWARDSEGIRIRDDHGRLRHKSEVEYDEWLLETFGPFEEGRYSVYKTLDLIQEAEERAREAAAKEAFAVEKALRDWLKDPAKEAEEAAKWAAVKETSMELAMDAVVAAAKRAFKDAHAEWYEEKERQEQKGGQIEDVAIDVTHDATADNNDDDDNDNDDEIDYFRQLSGVHEAKEDVAVQKAQELRDLKDALRHLRAEEAISPRDVPDVEQVRDALKVVRARRHREALEGEQI</sequence>
<organism evidence="2 3">
    <name type="scientific">Colletotrichum kahawae</name>
    <name type="common">Coffee berry disease fungus</name>
    <dbReference type="NCBI Taxonomy" id="34407"/>
    <lineage>
        <taxon>Eukaryota</taxon>
        <taxon>Fungi</taxon>
        <taxon>Dikarya</taxon>
        <taxon>Ascomycota</taxon>
        <taxon>Pezizomycotina</taxon>
        <taxon>Sordariomycetes</taxon>
        <taxon>Hypocreomycetidae</taxon>
        <taxon>Glomerellales</taxon>
        <taxon>Glomerellaceae</taxon>
        <taxon>Colletotrichum</taxon>
        <taxon>Colletotrichum gloeosporioides species complex</taxon>
    </lineage>
</organism>
<accession>A0AAD9YJ60</accession>
<evidence type="ECO:0000256" key="1">
    <source>
        <dbReference type="SAM" id="MobiDB-lite"/>
    </source>
</evidence>
<evidence type="ECO:0008006" key="4">
    <source>
        <dbReference type="Google" id="ProtNLM"/>
    </source>
</evidence>
<gene>
    <name evidence="2" type="ORF">CKAH01_15312</name>
</gene>
<name>A0AAD9YJ60_COLKA</name>
<protein>
    <recommendedName>
        <fullName evidence="4">Protein kinase domain-containing protein</fullName>
    </recommendedName>
</protein>
<feature type="region of interest" description="Disordered" evidence="1">
    <location>
        <begin position="25"/>
        <end position="54"/>
    </location>
</feature>
<feature type="compositionally biased region" description="Basic and acidic residues" evidence="1">
    <location>
        <begin position="25"/>
        <end position="48"/>
    </location>
</feature>
<dbReference type="EMBL" id="VYYT01000117">
    <property type="protein sequence ID" value="KAK2767269.1"/>
    <property type="molecule type" value="Genomic_DNA"/>
</dbReference>